<feature type="binding site" evidence="8">
    <location>
        <position position="16"/>
    </location>
    <ligand>
        <name>Mg(2+)</name>
        <dbReference type="ChEBI" id="CHEBI:18420"/>
    </ligand>
</feature>
<feature type="binding site" evidence="8">
    <location>
        <position position="125"/>
    </location>
    <ligand>
        <name>Mg(2+)</name>
        <dbReference type="ChEBI" id="CHEBI:18420"/>
    </ligand>
</feature>
<feature type="binding site" evidence="8">
    <location>
        <position position="67"/>
    </location>
    <ligand>
        <name>ATP</name>
        <dbReference type="ChEBI" id="CHEBI:30616"/>
    </ligand>
</feature>
<organism evidence="9 12">
    <name type="scientific">Haemophilus haemolyticus</name>
    <dbReference type="NCBI Taxonomy" id="726"/>
    <lineage>
        <taxon>Bacteria</taxon>
        <taxon>Pseudomonadati</taxon>
        <taxon>Pseudomonadota</taxon>
        <taxon>Gammaproteobacteria</taxon>
        <taxon>Pasteurellales</taxon>
        <taxon>Pasteurellaceae</taxon>
        <taxon>Haemophilus</taxon>
    </lineage>
</organism>
<feature type="binding site" evidence="8">
    <location>
        <position position="221"/>
    </location>
    <ligand>
        <name>ATP</name>
        <dbReference type="ChEBI" id="CHEBI:30616"/>
    </ligand>
</feature>
<comment type="catalytic activity">
    <reaction evidence="8">
        <text>(7R,8S)-7,8-diammoniononanoate + CO2 + ATP = (4R,5S)-dethiobiotin + ADP + phosphate + 3 H(+)</text>
        <dbReference type="Rhea" id="RHEA:15805"/>
        <dbReference type="ChEBI" id="CHEBI:15378"/>
        <dbReference type="ChEBI" id="CHEBI:16526"/>
        <dbReference type="ChEBI" id="CHEBI:30616"/>
        <dbReference type="ChEBI" id="CHEBI:43474"/>
        <dbReference type="ChEBI" id="CHEBI:149469"/>
        <dbReference type="ChEBI" id="CHEBI:149473"/>
        <dbReference type="ChEBI" id="CHEBI:456216"/>
        <dbReference type="EC" id="6.3.3.3"/>
    </reaction>
</comment>
<feature type="binding site" evidence="8">
    <location>
        <begin position="214"/>
        <end position="216"/>
    </location>
    <ligand>
        <name>ATP</name>
        <dbReference type="ChEBI" id="CHEBI:30616"/>
    </ligand>
</feature>
<evidence type="ECO:0000256" key="8">
    <source>
        <dbReference type="HAMAP-Rule" id="MF_00336"/>
    </source>
</evidence>
<comment type="caution">
    <text evidence="8">Lacks conserved residue(s) required for the propagation of feature annotation.</text>
</comment>
<evidence type="ECO:0000256" key="2">
    <source>
        <dbReference type="ARBA" id="ARBA00022598"/>
    </source>
</evidence>
<comment type="cofactor">
    <cofactor evidence="8">
        <name>Mg(2+)</name>
        <dbReference type="ChEBI" id="CHEBI:18420"/>
    </cofactor>
</comment>
<comment type="subcellular location">
    <subcellularLocation>
        <location evidence="8">Cytoplasm</location>
    </subcellularLocation>
</comment>
<keyword evidence="2 8" id="KW-0436">Ligase</keyword>
<dbReference type="Proteomes" id="UP000318695">
    <property type="component" value="Unassembled WGS sequence"/>
</dbReference>
<comment type="function">
    <text evidence="8">Catalyzes a mechanistically unusual reaction, the ATP-dependent insertion of CO2 between the N7 and N8 nitrogen atoms of 7,8-diaminopelargonic acid (DAPA, also called 7,8-diammoniononanoate) to form a ureido ring.</text>
</comment>
<comment type="caution">
    <text evidence="9">The sequence shown here is derived from an EMBL/GenBank/DDBJ whole genome shotgun (WGS) entry which is preliminary data.</text>
</comment>
<dbReference type="PIRSF" id="PIRSF006755">
    <property type="entry name" value="DTB_synth"/>
    <property type="match status" value="1"/>
</dbReference>
<dbReference type="GO" id="GO:0004141">
    <property type="term" value="F:dethiobiotin synthase activity"/>
    <property type="evidence" value="ECO:0007669"/>
    <property type="project" value="UniProtKB-UniRule"/>
</dbReference>
<evidence type="ECO:0000313" key="9">
    <source>
        <dbReference type="EMBL" id="TPH01272.1"/>
    </source>
</evidence>
<feature type="binding site" evidence="8">
    <location>
        <begin position="185"/>
        <end position="186"/>
    </location>
    <ligand>
        <name>ATP</name>
        <dbReference type="ChEBI" id="CHEBI:30616"/>
    </ligand>
</feature>
<dbReference type="AlphaFoldDB" id="A0A502JNM8"/>
<keyword evidence="4 8" id="KW-0547">Nucleotide-binding</keyword>
<evidence type="ECO:0000256" key="6">
    <source>
        <dbReference type="ARBA" id="ARBA00022840"/>
    </source>
</evidence>
<dbReference type="GO" id="GO:0009102">
    <property type="term" value="P:biotin biosynthetic process"/>
    <property type="evidence" value="ECO:0007669"/>
    <property type="project" value="UniProtKB-UniRule"/>
</dbReference>
<dbReference type="PANTHER" id="PTHR43210:SF5">
    <property type="entry name" value="DETHIOBIOTIN SYNTHETASE"/>
    <property type="match status" value="1"/>
</dbReference>
<dbReference type="FunFam" id="3.40.50.300:FF:000292">
    <property type="entry name" value="ATP-dependent dethiobiotin synthetase BioD"/>
    <property type="match status" value="1"/>
</dbReference>
<dbReference type="GO" id="GO:0005524">
    <property type="term" value="F:ATP binding"/>
    <property type="evidence" value="ECO:0007669"/>
    <property type="project" value="UniProtKB-UniRule"/>
</dbReference>
<dbReference type="RefSeq" id="WP_139990228.1">
    <property type="nucleotide sequence ID" value="NZ_SDPH01000043.1"/>
</dbReference>
<proteinExistence type="inferred from homology"/>
<comment type="similarity">
    <text evidence="8">Belongs to the dethiobiotin synthetase family.</text>
</comment>
<reference evidence="11 12" key="1">
    <citation type="submission" date="2019-01" db="EMBL/GenBank/DDBJ databases">
        <title>Comparative genomic analysis identifies haemin-independent Haemophilus haemolyticus: a formal re-classification of Haemophilus intermedius.</title>
        <authorList>
            <person name="Harris T.M."/>
            <person name="Price E.P."/>
            <person name="Sarovich D.S."/>
            <person name="Norskov-Lauritsen N."/>
            <person name="Beissbarth J."/>
            <person name="Chang A.B."/>
            <person name="Smith-Vaughan H.C."/>
        </authorList>
    </citation>
    <scope>NUCLEOTIDE SEQUENCE [LARGE SCALE GENOMIC DNA]</scope>
    <source>
        <strain evidence="10 11">CCUG 15949</strain>
        <strain evidence="9 12">CCUG 30218</strain>
    </source>
</reference>
<name>A0A502JNM8_HAEHA</name>
<evidence type="ECO:0000313" key="11">
    <source>
        <dbReference type="Proteomes" id="UP000318353"/>
    </source>
</evidence>
<dbReference type="GO" id="GO:0000287">
    <property type="term" value="F:magnesium ion binding"/>
    <property type="evidence" value="ECO:0007669"/>
    <property type="project" value="UniProtKB-UniRule"/>
</dbReference>
<dbReference type="CDD" id="cd03109">
    <property type="entry name" value="DTBS"/>
    <property type="match status" value="1"/>
</dbReference>
<gene>
    <name evidence="8 9" type="primary">bioD</name>
    <name evidence="10" type="ORF">EUX50_09850</name>
    <name evidence="9" type="ORF">EUX54_02560</name>
</gene>
<feature type="binding site" evidence="8">
    <location>
        <begin position="12"/>
        <end position="17"/>
    </location>
    <ligand>
        <name>ATP</name>
        <dbReference type="ChEBI" id="CHEBI:30616"/>
    </ligand>
</feature>
<dbReference type="SUPFAM" id="SSF52540">
    <property type="entry name" value="P-loop containing nucleoside triphosphate hydrolases"/>
    <property type="match status" value="1"/>
</dbReference>
<keyword evidence="11" id="KW-1185">Reference proteome</keyword>
<dbReference type="GO" id="GO:0005829">
    <property type="term" value="C:cytosol"/>
    <property type="evidence" value="ECO:0007669"/>
    <property type="project" value="TreeGrafter"/>
</dbReference>
<evidence type="ECO:0000256" key="5">
    <source>
        <dbReference type="ARBA" id="ARBA00022756"/>
    </source>
</evidence>
<sequence>MSSFFVAGTDTNVGKTTACRAIIQALQNKGVQIVGYKPIACCGEEGGYPTVQVEKNDSDYDSFSNSDVLTLMASTNQDVKYQDINSYTFTHRFPMLTEDRTRIKLEKINQDLMRLTSQYQSVAVEGSFGLVTPMSEEKSFADWIVSHKMPLVLVVGIKDGCVNHALLTVQAIQQLGVPLLGWVANRINPLLGHYAEIISLLEKHIEAPLLGQIPYLHKPEEQELGHYLTNIERLMYMKTELVK</sequence>
<protein>
    <recommendedName>
        <fullName evidence="8">ATP-dependent dethiobiotin synthetase BioD</fullName>
        <ecNumber evidence="8">6.3.3.3</ecNumber>
    </recommendedName>
    <alternativeName>
        <fullName evidence="8">DTB synthetase</fullName>
        <shortName evidence="8">DTBS</shortName>
    </alternativeName>
    <alternativeName>
        <fullName evidence="8">Dethiobiotin synthase</fullName>
    </alternativeName>
</protein>
<dbReference type="EMBL" id="SDPI01000007">
    <property type="protein sequence ID" value="TPH01272.1"/>
    <property type="molecule type" value="Genomic_DNA"/>
</dbReference>
<evidence type="ECO:0000256" key="4">
    <source>
        <dbReference type="ARBA" id="ARBA00022741"/>
    </source>
</evidence>
<accession>A0A502JNM8</accession>
<keyword evidence="3 8" id="KW-0479">Metal-binding</keyword>
<keyword evidence="6 8" id="KW-0067">ATP-binding</keyword>
<dbReference type="UniPathway" id="UPA00078">
    <property type="reaction ID" value="UER00161"/>
</dbReference>
<dbReference type="GO" id="GO:0042803">
    <property type="term" value="F:protein homodimerization activity"/>
    <property type="evidence" value="ECO:0007669"/>
    <property type="project" value="UniProtKB-ARBA"/>
</dbReference>
<dbReference type="Gene3D" id="3.40.50.300">
    <property type="entry name" value="P-loop containing nucleotide triphosphate hydrolases"/>
    <property type="match status" value="1"/>
</dbReference>
<evidence type="ECO:0000313" key="12">
    <source>
        <dbReference type="Proteomes" id="UP000318695"/>
    </source>
</evidence>
<dbReference type="InterPro" id="IPR027417">
    <property type="entry name" value="P-loop_NTPase"/>
</dbReference>
<dbReference type="Proteomes" id="UP000318353">
    <property type="component" value="Unassembled WGS sequence"/>
</dbReference>
<keyword evidence="7 8" id="KW-0460">Magnesium</keyword>
<feature type="active site" evidence="8">
    <location>
        <position position="37"/>
    </location>
</feature>
<dbReference type="NCBIfam" id="TIGR00347">
    <property type="entry name" value="bioD"/>
    <property type="match status" value="1"/>
</dbReference>
<comment type="subunit">
    <text evidence="8">Homodimer.</text>
</comment>
<dbReference type="PANTHER" id="PTHR43210">
    <property type="entry name" value="DETHIOBIOTIN SYNTHETASE"/>
    <property type="match status" value="1"/>
</dbReference>
<evidence type="ECO:0000256" key="3">
    <source>
        <dbReference type="ARBA" id="ARBA00022723"/>
    </source>
</evidence>
<dbReference type="HAMAP" id="MF_00336">
    <property type="entry name" value="BioD"/>
    <property type="match status" value="1"/>
</dbReference>
<evidence type="ECO:0000256" key="7">
    <source>
        <dbReference type="ARBA" id="ARBA00022842"/>
    </source>
</evidence>
<keyword evidence="1 8" id="KW-0963">Cytoplasm</keyword>
<evidence type="ECO:0000256" key="1">
    <source>
        <dbReference type="ARBA" id="ARBA00022490"/>
    </source>
</evidence>
<dbReference type="Pfam" id="PF13500">
    <property type="entry name" value="AAA_26"/>
    <property type="match status" value="1"/>
</dbReference>
<evidence type="ECO:0000313" key="10">
    <source>
        <dbReference type="EMBL" id="TPH02242.1"/>
    </source>
</evidence>
<dbReference type="EC" id="6.3.3.3" evidence="8"/>
<dbReference type="InterPro" id="IPR004472">
    <property type="entry name" value="DTB_synth_BioD"/>
</dbReference>
<comment type="pathway">
    <text evidence="8">Cofactor biosynthesis; biotin biosynthesis; biotin from 7,8-diaminononanoate: step 1/2.</text>
</comment>
<dbReference type="EMBL" id="SDPH01000043">
    <property type="protein sequence ID" value="TPH02242.1"/>
    <property type="molecule type" value="Genomic_DNA"/>
</dbReference>
<keyword evidence="5 8" id="KW-0093">Biotin biosynthesis</keyword>
<feature type="binding site" evidence="8">
    <location>
        <position position="67"/>
    </location>
    <ligand>
        <name>Mg(2+)</name>
        <dbReference type="ChEBI" id="CHEBI:18420"/>
    </ligand>
</feature>